<evidence type="ECO:0000256" key="1">
    <source>
        <dbReference type="SAM" id="MobiDB-lite"/>
    </source>
</evidence>
<evidence type="ECO:0000313" key="4">
    <source>
        <dbReference type="Proteomes" id="UP000028045"/>
    </source>
</evidence>
<keyword evidence="2" id="KW-0732">Signal</keyword>
<evidence type="ECO:0000313" key="3">
    <source>
        <dbReference type="EMBL" id="KEY64749.1"/>
    </source>
</evidence>
<accession>A0A084AHH0</accession>
<name>A0A084AHH0_STACB</name>
<sequence>MLVWKSLIAAALVSSVFSRTLKRELKGPAATTKSLQDQEIIHPSLAACVKVCVENLEEYKNANPLVDEAARHLKRPPYWFAMTQCLKVECNRKPEKEPACPVEAVSTPAAVAAGPLEDSREGRDCELQEVAK</sequence>
<protein>
    <recommendedName>
        <fullName evidence="5">Secreted protein</fullName>
    </recommendedName>
</protein>
<reference evidence="3 4" key="1">
    <citation type="journal article" date="2014" name="BMC Genomics">
        <title>Comparative genome sequencing reveals chemotype-specific gene clusters in the toxigenic black mold Stachybotrys.</title>
        <authorList>
            <person name="Semeiks J."/>
            <person name="Borek D."/>
            <person name="Otwinowski Z."/>
            <person name="Grishin N.V."/>
        </authorList>
    </citation>
    <scope>NUCLEOTIDE SEQUENCE [LARGE SCALE GENOMIC DNA]</scope>
    <source>
        <strain evidence="4">CBS 109288 / IBT 7711</strain>
    </source>
</reference>
<organism evidence="3 4">
    <name type="scientific">Stachybotrys chartarum (strain CBS 109288 / IBT 7711)</name>
    <name type="common">Toxic black mold</name>
    <name type="synonym">Stilbospora chartarum</name>
    <dbReference type="NCBI Taxonomy" id="1280523"/>
    <lineage>
        <taxon>Eukaryota</taxon>
        <taxon>Fungi</taxon>
        <taxon>Dikarya</taxon>
        <taxon>Ascomycota</taxon>
        <taxon>Pezizomycotina</taxon>
        <taxon>Sordariomycetes</taxon>
        <taxon>Hypocreomycetidae</taxon>
        <taxon>Hypocreales</taxon>
        <taxon>Stachybotryaceae</taxon>
        <taxon>Stachybotrys</taxon>
    </lineage>
</organism>
<evidence type="ECO:0008006" key="5">
    <source>
        <dbReference type="Google" id="ProtNLM"/>
    </source>
</evidence>
<keyword evidence="4" id="KW-1185">Reference proteome</keyword>
<evidence type="ECO:0000256" key="2">
    <source>
        <dbReference type="SAM" id="SignalP"/>
    </source>
</evidence>
<feature type="chain" id="PRO_5001770958" description="Secreted protein" evidence="2">
    <location>
        <begin position="19"/>
        <end position="132"/>
    </location>
</feature>
<feature type="signal peptide" evidence="2">
    <location>
        <begin position="1"/>
        <end position="18"/>
    </location>
</feature>
<dbReference type="AlphaFoldDB" id="A0A084AHH0"/>
<proteinExistence type="predicted"/>
<dbReference type="EMBL" id="KL648728">
    <property type="protein sequence ID" value="KEY64749.1"/>
    <property type="molecule type" value="Genomic_DNA"/>
</dbReference>
<gene>
    <name evidence="3" type="ORF">S7711_10948</name>
</gene>
<dbReference type="Proteomes" id="UP000028045">
    <property type="component" value="Unassembled WGS sequence"/>
</dbReference>
<feature type="compositionally biased region" description="Basic and acidic residues" evidence="1">
    <location>
        <begin position="117"/>
        <end position="132"/>
    </location>
</feature>
<dbReference type="OrthoDB" id="10282789at2759"/>
<feature type="region of interest" description="Disordered" evidence="1">
    <location>
        <begin position="111"/>
        <end position="132"/>
    </location>
</feature>
<dbReference type="HOGENOM" id="CLU_2051202_0_0_1"/>